<evidence type="ECO:0000256" key="5">
    <source>
        <dbReference type="ARBA" id="ARBA00023004"/>
    </source>
</evidence>
<sequence length="173" mass="20882">MKFNLDNFKTQGVKINYYYVCKRKLWLFSKGITMEQNSDRVLSGKLVHENSYKRSKNKEVLIDDILRLDILEDDYVKEVKISSKMPIPDKMQLVYYLFYLKNIGIYKKGMIKYVKEKRIEEIELTKDLEEEIKRTLIDIKNIENSNCPPKLIRLPYCRKCSYYNFCFVREEDD</sequence>
<evidence type="ECO:0000256" key="7">
    <source>
        <dbReference type="ARBA" id="ARBA00023118"/>
    </source>
</evidence>
<comment type="cofactor">
    <cofactor evidence="9">
        <name>iron-sulfur cluster</name>
        <dbReference type="ChEBI" id="CHEBI:30408"/>
    </cofactor>
</comment>
<protein>
    <recommendedName>
        <fullName evidence="9">CRISPR-associated exonuclease Cas4</fullName>
        <ecNumber evidence="9">3.1.12.1</ecNumber>
    </recommendedName>
</protein>
<evidence type="ECO:0000313" key="12">
    <source>
        <dbReference type="Proteomes" id="UP000250223"/>
    </source>
</evidence>
<dbReference type="Pfam" id="PF01930">
    <property type="entry name" value="Cas_Cas4"/>
    <property type="match status" value="1"/>
</dbReference>
<dbReference type="InterPro" id="IPR013343">
    <property type="entry name" value="CRISPR-assoc_prot_Cas4"/>
</dbReference>
<comment type="function">
    <text evidence="9">CRISPR (clustered regularly interspaced short palindromic repeat) is an adaptive immune system that provides protection against mobile genetic elements (viruses, transposable elements and conjugative plasmids). CRISPR clusters contain sequences complementary to antecedent mobile elements and target invading nucleic acids. CRISPR clusters are transcribed and processed into CRISPR RNA (crRNA).</text>
</comment>
<dbReference type="NCBIfam" id="TIGR00372">
    <property type="entry name" value="cas4"/>
    <property type="match status" value="1"/>
</dbReference>
<keyword evidence="2 9" id="KW-0479">Metal-binding</keyword>
<name>A0A239ZT79_CLOCO</name>
<keyword evidence="8 9" id="KW-0464">Manganese</keyword>
<evidence type="ECO:0000256" key="1">
    <source>
        <dbReference type="ARBA" id="ARBA00022722"/>
    </source>
</evidence>
<proteinExistence type="inferred from homology"/>
<dbReference type="GO" id="GO:0004527">
    <property type="term" value="F:exonuclease activity"/>
    <property type="evidence" value="ECO:0007669"/>
    <property type="project" value="UniProtKB-KW"/>
</dbReference>
<evidence type="ECO:0000256" key="9">
    <source>
        <dbReference type="RuleBase" id="RU365022"/>
    </source>
</evidence>
<keyword evidence="1 9" id="KW-0540">Nuclease</keyword>
<dbReference type="PANTHER" id="PTHR37168:SF1">
    <property type="entry name" value="CRISPR-ASSOCIATED EXONUCLEASE CAS4"/>
    <property type="match status" value="1"/>
</dbReference>
<dbReference type="EMBL" id="UAWC01000001">
    <property type="protein sequence ID" value="SQB33605.1"/>
    <property type="molecule type" value="Genomic_DNA"/>
</dbReference>
<dbReference type="InterPro" id="IPR022765">
    <property type="entry name" value="Dna2/Cas4_DUF83"/>
</dbReference>
<evidence type="ECO:0000256" key="8">
    <source>
        <dbReference type="ARBA" id="ARBA00023211"/>
    </source>
</evidence>
<accession>A0A239ZT79</accession>
<dbReference type="Gene3D" id="3.90.320.10">
    <property type="match status" value="1"/>
</dbReference>
<dbReference type="Proteomes" id="UP000250223">
    <property type="component" value="Unassembled WGS sequence"/>
</dbReference>
<reference evidence="11 12" key="1">
    <citation type="submission" date="2018-06" db="EMBL/GenBank/DDBJ databases">
        <authorList>
            <consortium name="Pathogen Informatics"/>
            <person name="Doyle S."/>
        </authorList>
    </citation>
    <scope>NUCLEOTIDE SEQUENCE [LARGE SCALE GENOMIC DNA]</scope>
    <source>
        <strain evidence="11 12">NCTC13028</strain>
    </source>
</reference>
<dbReference type="GeneID" id="70576856"/>
<evidence type="ECO:0000256" key="3">
    <source>
        <dbReference type="ARBA" id="ARBA00022801"/>
    </source>
</evidence>
<evidence type="ECO:0000256" key="4">
    <source>
        <dbReference type="ARBA" id="ARBA00022839"/>
    </source>
</evidence>
<keyword evidence="6 9" id="KW-0411">Iron-sulfur</keyword>
<feature type="domain" description="DUF83" evidence="10">
    <location>
        <begin position="11"/>
        <end position="167"/>
    </location>
</feature>
<gene>
    <name evidence="11" type="ORF">NCTC13028_00599</name>
</gene>
<dbReference type="EC" id="3.1.12.1" evidence="9"/>
<dbReference type="AlphaFoldDB" id="A0A239ZT79"/>
<evidence type="ECO:0000256" key="2">
    <source>
        <dbReference type="ARBA" id="ARBA00022723"/>
    </source>
</evidence>
<dbReference type="PANTHER" id="PTHR37168">
    <property type="entry name" value="CRISPR-ASSOCIATED EXONUCLEASE CAS4"/>
    <property type="match status" value="1"/>
</dbReference>
<dbReference type="InterPro" id="IPR011604">
    <property type="entry name" value="PDDEXK-like_dom_sf"/>
</dbReference>
<dbReference type="RefSeq" id="WP_095177594.1">
    <property type="nucleotide sequence ID" value="NZ_JBCECZ010000023.1"/>
</dbReference>
<evidence type="ECO:0000313" key="11">
    <source>
        <dbReference type="EMBL" id="SQB33605.1"/>
    </source>
</evidence>
<dbReference type="GO" id="GO:0051536">
    <property type="term" value="F:iron-sulfur cluster binding"/>
    <property type="evidence" value="ECO:0007669"/>
    <property type="project" value="UniProtKB-KW"/>
</dbReference>
<organism evidence="11 12">
    <name type="scientific">Clostridium cochlearium</name>
    <dbReference type="NCBI Taxonomy" id="1494"/>
    <lineage>
        <taxon>Bacteria</taxon>
        <taxon>Bacillati</taxon>
        <taxon>Bacillota</taxon>
        <taxon>Clostridia</taxon>
        <taxon>Eubacteriales</taxon>
        <taxon>Clostridiaceae</taxon>
        <taxon>Clostridium</taxon>
    </lineage>
</organism>
<evidence type="ECO:0000259" key="10">
    <source>
        <dbReference type="Pfam" id="PF01930"/>
    </source>
</evidence>
<keyword evidence="4 9" id="KW-0269">Exonuclease</keyword>
<comment type="similarity">
    <text evidence="9">Belongs to the CRISPR-associated exonuclease Cas4 family.</text>
</comment>
<dbReference type="GO" id="GO:0046872">
    <property type="term" value="F:metal ion binding"/>
    <property type="evidence" value="ECO:0007669"/>
    <property type="project" value="UniProtKB-KW"/>
</dbReference>
<evidence type="ECO:0000256" key="6">
    <source>
        <dbReference type="ARBA" id="ARBA00023014"/>
    </source>
</evidence>
<keyword evidence="3 9" id="KW-0378">Hydrolase</keyword>
<keyword evidence="5 9" id="KW-0408">Iron</keyword>
<dbReference type="GO" id="GO:0051607">
    <property type="term" value="P:defense response to virus"/>
    <property type="evidence" value="ECO:0007669"/>
    <property type="project" value="UniProtKB-KW"/>
</dbReference>
<comment type="cofactor">
    <cofactor evidence="9">
        <name>Mg(2+)</name>
        <dbReference type="ChEBI" id="CHEBI:18420"/>
    </cofactor>
    <cofactor evidence="9">
        <name>Mn(2+)</name>
        <dbReference type="ChEBI" id="CHEBI:29035"/>
    </cofactor>
    <text evidence="9">Mg(2+) or Mn(2+) required for ssDNA cleavage activity.</text>
</comment>
<keyword evidence="7 9" id="KW-0051">Antiviral defense</keyword>